<feature type="domain" description="Glycosyl hydrolase family 32 N-terminal" evidence="4">
    <location>
        <begin position="112"/>
        <end position="284"/>
    </location>
</feature>
<evidence type="ECO:0000313" key="6">
    <source>
        <dbReference type="Proteomes" id="UP000549113"/>
    </source>
</evidence>
<dbReference type="Proteomes" id="UP000549113">
    <property type="component" value="Unassembled WGS sequence"/>
</dbReference>
<gene>
    <name evidence="5" type="ORF">BKA10_002875</name>
</gene>
<sequence>MTISTQTYPSHRIHTPHREGRLIVTPSGVAGRFDSHAVDCPFVFTVDGRRGMTYVGWDGDGYQTALAWQQPDGSWHHEAIILARDPHHPHRRFNAALTSIVRDNDLWSSGELLRIDGWYYGTYHAYPAQGYEAGPGMIGIVRSRDLLSWEDFGTTLHAEDGAPWERGGLYKSWLMLVDGVFHLFYNAKEVDDFGSIAVPPAWIEQTGLATSTDLRTWTRVGTQPVLPVGGAGAFDERFASDPCVLRDADHWVMFYFGLAGDGHAREGYATSRDLVTWTKSADLLLDVGTPGEIDAQHAHKPAVVYWDGRLEHYYCAVSLPGAPYTLERAARGISRATSA</sequence>
<keyword evidence="6" id="KW-1185">Reference proteome</keyword>
<evidence type="ECO:0000259" key="4">
    <source>
        <dbReference type="Pfam" id="PF00251"/>
    </source>
</evidence>
<evidence type="ECO:0000256" key="3">
    <source>
        <dbReference type="ARBA" id="ARBA00023295"/>
    </source>
</evidence>
<protein>
    <submittedName>
        <fullName evidence="5">GH43/DUF377 family glycosyl hydrolase</fullName>
    </submittedName>
</protein>
<reference evidence="5 6" key="1">
    <citation type="submission" date="2020-08" db="EMBL/GenBank/DDBJ databases">
        <title>Sequencing the genomes of 1000 actinobacteria strains.</title>
        <authorList>
            <person name="Klenk H.-P."/>
        </authorList>
    </citation>
    <scope>NUCLEOTIDE SEQUENCE [LARGE SCALE GENOMIC DNA]</scope>
    <source>
        <strain evidence="5 6">DSM 19600</strain>
    </source>
</reference>
<evidence type="ECO:0000256" key="2">
    <source>
        <dbReference type="ARBA" id="ARBA00022801"/>
    </source>
</evidence>
<dbReference type="InterPro" id="IPR013148">
    <property type="entry name" value="Glyco_hydro_32_N"/>
</dbReference>
<dbReference type="PANTHER" id="PTHR35279:SF1">
    <property type="entry name" value="ARABINANASE_LEVANSUCRASE_INVERTASE"/>
    <property type="match status" value="1"/>
</dbReference>
<evidence type="ECO:0000256" key="1">
    <source>
        <dbReference type="ARBA" id="ARBA00009902"/>
    </source>
</evidence>
<accession>A0AA40SRH8</accession>
<evidence type="ECO:0000313" key="5">
    <source>
        <dbReference type="EMBL" id="MBB4141081.1"/>
    </source>
</evidence>
<name>A0AA40SRH8_9MICO</name>
<dbReference type="PANTHER" id="PTHR35279">
    <property type="match status" value="1"/>
</dbReference>
<dbReference type="RefSeq" id="WP_183500602.1">
    <property type="nucleotide sequence ID" value="NZ_BAABCO010000003.1"/>
</dbReference>
<dbReference type="SUPFAM" id="SSF75005">
    <property type="entry name" value="Arabinanase/levansucrase/invertase"/>
    <property type="match status" value="1"/>
</dbReference>
<dbReference type="GO" id="GO:0016798">
    <property type="term" value="F:hydrolase activity, acting on glycosyl bonds"/>
    <property type="evidence" value="ECO:0007669"/>
    <property type="project" value="UniProtKB-KW"/>
</dbReference>
<dbReference type="EMBL" id="JACIFH010000001">
    <property type="protein sequence ID" value="MBB4141081.1"/>
    <property type="molecule type" value="Genomic_DNA"/>
</dbReference>
<proteinExistence type="inferred from homology"/>
<organism evidence="5 6">
    <name type="scientific">Microbacterium invictum</name>
    <dbReference type="NCBI Taxonomy" id="515415"/>
    <lineage>
        <taxon>Bacteria</taxon>
        <taxon>Bacillati</taxon>
        <taxon>Actinomycetota</taxon>
        <taxon>Actinomycetes</taxon>
        <taxon>Micrococcales</taxon>
        <taxon>Microbacteriaceae</taxon>
        <taxon>Microbacterium</taxon>
    </lineage>
</organism>
<comment type="caution">
    <text evidence="5">The sequence shown here is derived from an EMBL/GenBank/DDBJ whole genome shotgun (WGS) entry which is preliminary data.</text>
</comment>
<comment type="similarity">
    <text evidence="1">Belongs to the glycosyl hydrolase 32 family.</text>
</comment>
<dbReference type="Gene3D" id="2.115.10.20">
    <property type="entry name" value="Glycosyl hydrolase domain, family 43"/>
    <property type="match status" value="3"/>
</dbReference>
<dbReference type="Pfam" id="PF00251">
    <property type="entry name" value="Glyco_hydro_32N"/>
    <property type="match status" value="1"/>
</dbReference>
<dbReference type="AlphaFoldDB" id="A0AA40SRH8"/>
<dbReference type="InterPro" id="IPR023296">
    <property type="entry name" value="Glyco_hydro_beta-prop_sf"/>
</dbReference>
<keyword evidence="2 5" id="KW-0378">Hydrolase</keyword>
<keyword evidence="3" id="KW-0326">Glycosidase</keyword>